<dbReference type="OrthoDB" id="9809491at2"/>
<evidence type="ECO:0000256" key="11">
    <source>
        <dbReference type="SAM" id="Phobius"/>
    </source>
</evidence>
<reference evidence="12" key="1">
    <citation type="journal article" date="2019" name="PLoS Negl. Trop. Dis.">
        <title>Revisiting the worldwide diversity of Leptospira species in the environment.</title>
        <authorList>
            <person name="Vincent A.T."/>
            <person name="Schiettekatte O."/>
            <person name="Bourhy P."/>
            <person name="Veyrier F.J."/>
            <person name="Picardeau M."/>
        </authorList>
    </citation>
    <scope>NUCLEOTIDE SEQUENCE [LARGE SCALE GENOMIC DNA]</scope>
    <source>
        <strain evidence="12">201300427</strain>
    </source>
</reference>
<evidence type="ECO:0000256" key="6">
    <source>
        <dbReference type="ARBA" id="ARBA00022840"/>
    </source>
</evidence>
<dbReference type="PANTHER" id="PTHR30042">
    <property type="entry name" value="POTASSIUM-TRANSPORTING ATPASE C CHAIN"/>
    <property type="match status" value="1"/>
</dbReference>
<keyword evidence="4 11" id="KW-0812">Transmembrane</keyword>
<keyword evidence="8 11" id="KW-1133">Transmembrane helix</keyword>
<feature type="transmembrane region" description="Helical" evidence="11">
    <location>
        <begin position="15"/>
        <end position="36"/>
    </location>
</feature>
<gene>
    <name evidence="12" type="ORF">EHS15_08545</name>
</gene>
<dbReference type="GO" id="GO:0008556">
    <property type="term" value="F:P-type potassium transmembrane transporter activity"/>
    <property type="evidence" value="ECO:0007669"/>
    <property type="project" value="InterPro"/>
</dbReference>
<dbReference type="GO" id="GO:0005524">
    <property type="term" value="F:ATP binding"/>
    <property type="evidence" value="ECO:0007669"/>
    <property type="project" value="UniProtKB-KW"/>
</dbReference>
<evidence type="ECO:0000256" key="8">
    <source>
        <dbReference type="ARBA" id="ARBA00022989"/>
    </source>
</evidence>
<dbReference type="EMBL" id="RQHW01000031">
    <property type="protein sequence ID" value="TGN19382.1"/>
    <property type="molecule type" value="Genomic_DNA"/>
</dbReference>
<dbReference type="RefSeq" id="WP_135760144.1">
    <property type="nucleotide sequence ID" value="NZ_RQHW01000031.1"/>
</dbReference>
<keyword evidence="5" id="KW-0547">Nucleotide-binding</keyword>
<evidence type="ECO:0000256" key="10">
    <source>
        <dbReference type="ARBA" id="ARBA00023136"/>
    </source>
</evidence>
<dbReference type="GO" id="GO:0016020">
    <property type="term" value="C:membrane"/>
    <property type="evidence" value="ECO:0007669"/>
    <property type="project" value="InterPro"/>
</dbReference>
<dbReference type="Proteomes" id="UP000298058">
    <property type="component" value="Unassembled WGS sequence"/>
</dbReference>
<evidence type="ECO:0000256" key="4">
    <source>
        <dbReference type="ARBA" id="ARBA00022692"/>
    </source>
</evidence>
<keyword evidence="1" id="KW-0813">Transport</keyword>
<keyword evidence="6" id="KW-0067">ATP-binding</keyword>
<protein>
    <submittedName>
        <fullName evidence="12">Potassium-transporting ATPase subunit C</fullName>
    </submittedName>
</protein>
<keyword evidence="9" id="KW-0406">Ion transport</keyword>
<keyword evidence="2" id="KW-1003">Cell membrane</keyword>
<organism evidence="12 13">
    <name type="scientific">Leptospira idonii</name>
    <dbReference type="NCBI Taxonomy" id="1193500"/>
    <lineage>
        <taxon>Bacteria</taxon>
        <taxon>Pseudomonadati</taxon>
        <taxon>Spirochaetota</taxon>
        <taxon>Spirochaetia</taxon>
        <taxon>Leptospirales</taxon>
        <taxon>Leptospiraceae</taxon>
        <taxon>Leptospira</taxon>
    </lineage>
</organism>
<keyword evidence="7" id="KW-0630">Potassium</keyword>
<accession>A0A4R9M035</accession>
<proteinExistence type="predicted"/>
<dbReference type="Pfam" id="PF02669">
    <property type="entry name" value="KdpC"/>
    <property type="match status" value="1"/>
</dbReference>
<evidence type="ECO:0000313" key="12">
    <source>
        <dbReference type="EMBL" id="TGN19382.1"/>
    </source>
</evidence>
<name>A0A4R9M035_9LEPT</name>
<evidence type="ECO:0000256" key="2">
    <source>
        <dbReference type="ARBA" id="ARBA00022475"/>
    </source>
</evidence>
<sequence length="196" mass="22050">MSRLEKDGELLSVGIRFLFISLILLGGIYPLCVTFIGDRFFKDLSHGSLILSRDGKTKGSYLMAQKFDSEKYFLIRPSVMEFQSVPSSASQLAPSSLALRQSISERKIILNRRNIDSETCKELLYTSGSGLDPHITTQCARAQIDFIAKHRGVPPEKISKLIQDHEEKSWFGILGRNRVNIVKLNFLLDGLDSQTL</sequence>
<evidence type="ECO:0000256" key="5">
    <source>
        <dbReference type="ARBA" id="ARBA00022741"/>
    </source>
</evidence>
<comment type="caution">
    <text evidence="12">The sequence shown here is derived from an EMBL/GenBank/DDBJ whole genome shotgun (WGS) entry which is preliminary data.</text>
</comment>
<evidence type="ECO:0000313" key="13">
    <source>
        <dbReference type="Proteomes" id="UP000298058"/>
    </source>
</evidence>
<evidence type="ECO:0000256" key="9">
    <source>
        <dbReference type="ARBA" id="ARBA00023065"/>
    </source>
</evidence>
<evidence type="ECO:0000256" key="7">
    <source>
        <dbReference type="ARBA" id="ARBA00022958"/>
    </source>
</evidence>
<evidence type="ECO:0000256" key="1">
    <source>
        <dbReference type="ARBA" id="ARBA00022448"/>
    </source>
</evidence>
<keyword evidence="3" id="KW-0633">Potassium transport</keyword>
<dbReference type="InterPro" id="IPR003820">
    <property type="entry name" value="KdpC"/>
</dbReference>
<keyword evidence="10 11" id="KW-0472">Membrane</keyword>
<evidence type="ECO:0000256" key="3">
    <source>
        <dbReference type="ARBA" id="ARBA00022538"/>
    </source>
</evidence>
<dbReference type="AlphaFoldDB" id="A0A4R9M035"/>
<dbReference type="PIRSF" id="PIRSF001296">
    <property type="entry name" value="K_ATPase_KdpC"/>
    <property type="match status" value="1"/>
</dbReference>
<dbReference type="PANTHER" id="PTHR30042:SF2">
    <property type="entry name" value="POTASSIUM-TRANSPORTING ATPASE KDPC SUBUNIT"/>
    <property type="match status" value="1"/>
</dbReference>
<keyword evidence="13" id="KW-1185">Reference proteome</keyword>